<dbReference type="SUPFAM" id="SSF52540">
    <property type="entry name" value="P-loop containing nucleoside triphosphate hydrolases"/>
    <property type="match status" value="1"/>
</dbReference>
<organism evidence="3 4">
    <name type="scientific">Acrobeloides nanus</name>
    <dbReference type="NCBI Taxonomy" id="290746"/>
    <lineage>
        <taxon>Eukaryota</taxon>
        <taxon>Metazoa</taxon>
        <taxon>Ecdysozoa</taxon>
        <taxon>Nematoda</taxon>
        <taxon>Chromadorea</taxon>
        <taxon>Rhabditida</taxon>
        <taxon>Tylenchina</taxon>
        <taxon>Cephalobomorpha</taxon>
        <taxon>Cephaloboidea</taxon>
        <taxon>Cephalobidae</taxon>
        <taxon>Acrobeloides</taxon>
    </lineage>
</organism>
<proteinExistence type="predicted"/>
<dbReference type="GO" id="GO:0005743">
    <property type="term" value="C:mitochondrial inner membrane"/>
    <property type="evidence" value="ECO:0007669"/>
    <property type="project" value="TreeGrafter"/>
</dbReference>
<reference evidence="4" key="1">
    <citation type="submission" date="2022-11" db="UniProtKB">
        <authorList>
            <consortium name="WormBaseParasite"/>
        </authorList>
    </citation>
    <scope>IDENTIFICATION</scope>
</reference>
<keyword evidence="3" id="KW-1185">Reference proteome</keyword>
<dbReference type="WBParaSite" id="ACRNAN_scaffold18145.g13356.t1">
    <property type="protein sequence ID" value="ACRNAN_scaffold18145.g13356.t1"/>
    <property type="gene ID" value="ACRNAN_scaffold18145.g13356"/>
</dbReference>
<dbReference type="Gene3D" id="3.40.50.300">
    <property type="entry name" value="P-loop containing nucleotide triphosphate hydrolases"/>
    <property type="match status" value="1"/>
</dbReference>
<name>A0A914D436_9BILA</name>
<evidence type="ECO:0000256" key="2">
    <source>
        <dbReference type="ARBA" id="ARBA00022737"/>
    </source>
</evidence>
<evidence type="ECO:0000256" key="1">
    <source>
        <dbReference type="ARBA" id="ARBA00022448"/>
    </source>
</evidence>
<dbReference type="GO" id="GO:0015421">
    <property type="term" value="F:ABC-type oligopeptide transporter activity"/>
    <property type="evidence" value="ECO:0007669"/>
    <property type="project" value="TreeGrafter"/>
</dbReference>
<dbReference type="InterPro" id="IPR027417">
    <property type="entry name" value="P-loop_NTPase"/>
</dbReference>
<keyword evidence="2" id="KW-0677">Repeat</keyword>
<dbReference type="PANTHER" id="PTHR43394:SF11">
    <property type="entry name" value="ATP-BINDING CASSETTE TRANSPORTER"/>
    <property type="match status" value="1"/>
</dbReference>
<dbReference type="Proteomes" id="UP000887540">
    <property type="component" value="Unplaced"/>
</dbReference>
<dbReference type="GO" id="GO:0090374">
    <property type="term" value="P:oligopeptide export from mitochondrion"/>
    <property type="evidence" value="ECO:0007669"/>
    <property type="project" value="TreeGrafter"/>
</dbReference>
<evidence type="ECO:0000313" key="4">
    <source>
        <dbReference type="WBParaSite" id="ACRNAN_scaffold18145.g13356.t1"/>
    </source>
</evidence>
<protein>
    <submittedName>
        <fullName evidence="4">ABC transporter domain-containing protein</fullName>
    </submittedName>
</protein>
<dbReference type="PANTHER" id="PTHR43394">
    <property type="entry name" value="ATP-DEPENDENT PERMEASE MDL1, MITOCHONDRIAL"/>
    <property type="match status" value="1"/>
</dbReference>
<dbReference type="AlphaFoldDB" id="A0A914D436"/>
<sequence>MSMNLLRKWRMGMKQIVVKRVCRCQAVKSKELPSPERDDAESEANIQEPLQKCTVGRTVIVIAHRLSTVEKADRIFVINKGKLIQVGNHQSLLEDRDGLYYSLVQRQILAASDSNSSNDS</sequence>
<evidence type="ECO:0000313" key="3">
    <source>
        <dbReference type="Proteomes" id="UP000887540"/>
    </source>
</evidence>
<keyword evidence="1" id="KW-0813">Transport</keyword>
<accession>A0A914D436</accession>
<dbReference type="InterPro" id="IPR039421">
    <property type="entry name" value="Type_1_exporter"/>
</dbReference>